<keyword evidence="3" id="KW-1185">Reference proteome</keyword>
<evidence type="ECO:0000256" key="1">
    <source>
        <dbReference type="SAM" id="MobiDB-lite"/>
    </source>
</evidence>
<reference evidence="2 3" key="1">
    <citation type="journal article" date="2014" name="Genome Announc.">
        <title>Draft Genome Sequence of the Agar-Degrading Bacterium Catenovulum sp. Strain DS-2, Isolated from Intestines of Haliotis diversicolor.</title>
        <authorList>
            <person name="Shan D."/>
            <person name="Li X."/>
            <person name="Gu Z."/>
            <person name="Wei G."/>
            <person name="Gao Z."/>
            <person name="Shao Z."/>
        </authorList>
    </citation>
    <scope>NUCLEOTIDE SEQUENCE [LARGE SCALE GENOMIC DNA]</scope>
    <source>
        <strain evidence="2 3">DS-2</strain>
    </source>
</reference>
<dbReference type="AlphaFoldDB" id="W7QA21"/>
<dbReference type="Pfam" id="PF15892">
    <property type="entry name" value="BNR_4"/>
    <property type="match status" value="1"/>
</dbReference>
<organism evidence="2 3">
    <name type="scientific">Catenovulum agarivorans DS-2</name>
    <dbReference type="NCBI Taxonomy" id="1328313"/>
    <lineage>
        <taxon>Bacteria</taxon>
        <taxon>Pseudomonadati</taxon>
        <taxon>Pseudomonadota</taxon>
        <taxon>Gammaproteobacteria</taxon>
        <taxon>Alteromonadales</taxon>
        <taxon>Alteromonadaceae</taxon>
        <taxon>Catenovulum</taxon>
    </lineage>
</organism>
<dbReference type="Proteomes" id="UP000019276">
    <property type="component" value="Unassembled WGS sequence"/>
</dbReference>
<dbReference type="EMBL" id="ARZY01000035">
    <property type="protein sequence ID" value="EWH08846.1"/>
    <property type="molecule type" value="Genomic_DNA"/>
</dbReference>
<feature type="region of interest" description="Disordered" evidence="1">
    <location>
        <begin position="91"/>
        <end position="114"/>
    </location>
</feature>
<protein>
    <recommendedName>
        <fullName evidence="4">BNR repeat-containing family member</fullName>
    </recommendedName>
</protein>
<dbReference type="RefSeq" id="WP_035015729.1">
    <property type="nucleotide sequence ID" value="NZ_ARZY01000035.1"/>
</dbReference>
<evidence type="ECO:0000313" key="2">
    <source>
        <dbReference type="EMBL" id="EWH08846.1"/>
    </source>
</evidence>
<evidence type="ECO:0008006" key="4">
    <source>
        <dbReference type="Google" id="ProtNLM"/>
    </source>
</evidence>
<gene>
    <name evidence="2" type="ORF">DS2_15344</name>
</gene>
<comment type="caution">
    <text evidence="2">The sequence shown here is derived from an EMBL/GenBank/DDBJ whole genome shotgun (WGS) entry which is preliminary data.</text>
</comment>
<accession>W7QA21</accession>
<evidence type="ECO:0000313" key="3">
    <source>
        <dbReference type="Proteomes" id="UP000019276"/>
    </source>
</evidence>
<name>W7QA21_9ALTE</name>
<dbReference type="PROSITE" id="PS51257">
    <property type="entry name" value="PROKAR_LIPOPROTEIN"/>
    <property type="match status" value="1"/>
</dbReference>
<sequence length="478" mass="53979">MKKLIKHVVPLFTVAIFSMLIGCKSIQQAPVIEEVEMVEYFADNALGTPVAVVQHPAGIHKDGITYVSYQGPLTDPYVAAYNHNTKQWQGPYQAGESDLGRLKSKRKKPDSHGKPTMLIDDLGYIHVFFGGHGGSREHGENLLGNYNSGRNKHVVSKRPGDISEWQELKNISVFGTYNQALKMDNGDIYLIYRHGAHRSDWVYQKSTDHGRTFAEPVSFLKHKPHEERDMHDSWYVWATRGQNDDIIMGYDYHYCWNGHPRGHIPERHDLYYMVFDTKNNSWRNVKSEPLSIPVTRQIADEKTLVARTGGDDMWTFNGTAHLAPNGYPHLSINVGKDTGQPWGGAKQTRYYSWTGKAWIGGHQVNNQLSQNRGSEGDFVIESNNKVKFTLAYQEKNNDAVVADFHSQNGGQSFSKGHELLRINGVSWSVSSLIQDAHPDARILVAAREKGTQWQKVYLLGDNGPIKRVKSEALVLNPQ</sequence>
<dbReference type="eggNOG" id="ENOG502Z8MH">
    <property type="taxonomic scope" value="Bacteria"/>
</dbReference>
<dbReference type="OrthoDB" id="3493799at2"/>
<proteinExistence type="predicted"/>